<accession>A0A437ANL4</accession>
<dbReference type="Proteomes" id="UP000282876">
    <property type="component" value="Unassembled WGS sequence"/>
</dbReference>
<proteinExistence type="predicted"/>
<dbReference type="Gene3D" id="2.30.30.100">
    <property type="match status" value="1"/>
</dbReference>
<reference evidence="1 2" key="1">
    <citation type="submission" date="2018-10" db="EMBL/GenBank/DDBJ databases">
        <title>Draft genome sequence of the microsporidian Tubulinosema ratisbonensis.</title>
        <authorList>
            <person name="Polonais V."/>
            <person name="Peyretaillade E."/>
            <person name="Niehus S."/>
            <person name="Wawrzyniak I."/>
            <person name="Franchet A."/>
            <person name="Gaspin C."/>
            <person name="Reichstadt M."/>
            <person name="Belser C."/>
            <person name="Labadie K."/>
            <person name="Delbac F."/>
            <person name="Ferrandon D."/>
        </authorList>
    </citation>
    <scope>NUCLEOTIDE SEQUENCE [LARGE SCALE GENOMIC DNA]</scope>
    <source>
        <strain evidence="1 2">Franzen</strain>
    </source>
</reference>
<dbReference type="OrthoDB" id="429711at2759"/>
<evidence type="ECO:0000313" key="1">
    <source>
        <dbReference type="EMBL" id="RVD92586.1"/>
    </source>
</evidence>
<dbReference type="InterPro" id="IPR010920">
    <property type="entry name" value="LSM_dom_sf"/>
</dbReference>
<evidence type="ECO:0000313" key="2">
    <source>
        <dbReference type="Proteomes" id="UP000282876"/>
    </source>
</evidence>
<dbReference type="EMBL" id="RCSS01000181">
    <property type="protein sequence ID" value="RVD92586.1"/>
    <property type="molecule type" value="Genomic_DNA"/>
</dbReference>
<sequence>MEQRQILPLEAVVSYITNKSKVFLTLKYTEIECKIVGVDEYMNLVIDVNEERMLVKGNNIVVISLAE</sequence>
<gene>
    <name evidence="1" type="ORF">TUBRATIS_008980</name>
</gene>
<name>A0A437ANL4_9MICR</name>
<dbReference type="AlphaFoldDB" id="A0A437ANL4"/>
<comment type="caution">
    <text evidence="1">The sequence shown here is derived from an EMBL/GenBank/DDBJ whole genome shotgun (WGS) entry which is preliminary data.</text>
</comment>
<dbReference type="VEuPathDB" id="MicrosporidiaDB:TUBRATIS_008980"/>
<protein>
    <submittedName>
        <fullName evidence="1">Uncharacterized protein</fullName>
    </submittedName>
</protein>
<keyword evidence="2" id="KW-1185">Reference proteome</keyword>
<dbReference type="SUPFAM" id="SSF50182">
    <property type="entry name" value="Sm-like ribonucleoproteins"/>
    <property type="match status" value="1"/>
</dbReference>
<organism evidence="1 2">
    <name type="scientific">Tubulinosema ratisbonensis</name>
    <dbReference type="NCBI Taxonomy" id="291195"/>
    <lineage>
        <taxon>Eukaryota</taxon>
        <taxon>Fungi</taxon>
        <taxon>Fungi incertae sedis</taxon>
        <taxon>Microsporidia</taxon>
        <taxon>Tubulinosematoidea</taxon>
        <taxon>Tubulinosematidae</taxon>
        <taxon>Tubulinosema</taxon>
    </lineage>
</organism>